<comment type="caution">
    <text evidence="3">The sequence shown here is derived from an EMBL/GenBank/DDBJ whole genome shotgun (WGS) entry which is preliminary data.</text>
</comment>
<reference evidence="3 4" key="1">
    <citation type="submission" date="2024-07" db="EMBL/GenBank/DDBJ databases">
        <title>Uliginosibacterium flavum JJ3220;KACC:17644.</title>
        <authorList>
            <person name="Kim M.K."/>
        </authorList>
    </citation>
    <scope>NUCLEOTIDE SEQUENCE [LARGE SCALE GENOMIC DNA]</scope>
    <source>
        <strain evidence="3 4">KACC:17644</strain>
    </source>
</reference>
<dbReference type="EMBL" id="JBEWZI010000003">
    <property type="protein sequence ID" value="MET7013356.1"/>
    <property type="molecule type" value="Genomic_DNA"/>
</dbReference>
<dbReference type="InterPro" id="IPR046342">
    <property type="entry name" value="CBS_dom_sf"/>
</dbReference>
<protein>
    <recommendedName>
        <fullName evidence="2">CBS domain-containing protein</fullName>
    </recommendedName>
</protein>
<dbReference type="InterPro" id="IPR000644">
    <property type="entry name" value="CBS_dom"/>
</dbReference>
<gene>
    <name evidence="3" type="ORF">ABXR19_04090</name>
</gene>
<dbReference type="RefSeq" id="WP_354599987.1">
    <property type="nucleotide sequence ID" value="NZ_JBEWZI010000003.1"/>
</dbReference>
<dbReference type="Gene3D" id="3.10.580.10">
    <property type="entry name" value="CBS-domain"/>
    <property type="match status" value="1"/>
</dbReference>
<dbReference type="Proteomes" id="UP001549691">
    <property type="component" value="Unassembled WGS sequence"/>
</dbReference>
<evidence type="ECO:0000259" key="2">
    <source>
        <dbReference type="PROSITE" id="PS51371"/>
    </source>
</evidence>
<evidence type="ECO:0000256" key="1">
    <source>
        <dbReference type="PROSITE-ProRule" id="PRU00703"/>
    </source>
</evidence>
<feature type="domain" description="CBS" evidence="2">
    <location>
        <begin position="7"/>
        <end position="64"/>
    </location>
</feature>
<organism evidence="3 4">
    <name type="scientific">Uliginosibacterium flavum</name>
    <dbReference type="NCBI Taxonomy" id="1396831"/>
    <lineage>
        <taxon>Bacteria</taxon>
        <taxon>Pseudomonadati</taxon>
        <taxon>Pseudomonadota</taxon>
        <taxon>Betaproteobacteria</taxon>
        <taxon>Rhodocyclales</taxon>
        <taxon>Zoogloeaceae</taxon>
        <taxon>Uliginosibacterium</taxon>
    </lineage>
</organism>
<sequence>MIPLALLRRDYPRITLTSSLGEMFEAFSLHRGERLPVLDANGVLQGHVSKTDLMLVLQKEAAQS</sequence>
<dbReference type="SUPFAM" id="SSF54631">
    <property type="entry name" value="CBS-domain pair"/>
    <property type="match status" value="1"/>
</dbReference>
<dbReference type="PROSITE" id="PS51371">
    <property type="entry name" value="CBS"/>
    <property type="match status" value="1"/>
</dbReference>
<proteinExistence type="predicted"/>
<evidence type="ECO:0000313" key="4">
    <source>
        <dbReference type="Proteomes" id="UP001549691"/>
    </source>
</evidence>
<accession>A0ABV2THG1</accession>
<evidence type="ECO:0000313" key="3">
    <source>
        <dbReference type="EMBL" id="MET7013356.1"/>
    </source>
</evidence>
<keyword evidence="1" id="KW-0129">CBS domain</keyword>
<name>A0ABV2THG1_9RHOO</name>
<keyword evidence="4" id="KW-1185">Reference proteome</keyword>